<dbReference type="PROSITE" id="PS50862">
    <property type="entry name" value="AA_TRNA_LIGASE_II"/>
    <property type="match status" value="1"/>
</dbReference>
<evidence type="ECO:0000256" key="2">
    <source>
        <dbReference type="ARBA" id="ARBA00022598"/>
    </source>
</evidence>
<keyword evidence="12" id="KW-1185">Reference proteome</keyword>
<organism evidence="11 12">
    <name type="scientific">Linderina pennispora</name>
    <dbReference type="NCBI Taxonomy" id="61395"/>
    <lineage>
        <taxon>Eukaryota</taxon>
        <taxon>Fungi</taxon>
        <taxon>Fungi incertae sedis</taxon>
        <taxon>Zoopagomycota</taxon>
        <taxon>Kickxellomycotina</taxon>
        <taxon>Kickxellomycetes</taxon>
        <taxon>Kickxellales</taxon>
        <taxon>Kickxellaceae</taxon>
        <taxon>Linderina</taxon>
    </lineage>
</organism>
<feature type="binding site" evidence="7">
    <location>
        <position position="454"/>
    </location>
    <ligand>
        <name>L-serine</name>
        <dbReference type="ChEBI" id="CHEBI:33384"/>
    </ligand>
</feature>
<dbReference type="Proteomes" id="UP000193922">
    <property type="component" value="Unassembled WGS sequence"/>
</dbReference>
<feature type="binding site" evidence="7">
    <location>
        <position position="300"/>
    </location>
    <ligand>
        <name>L-serine</name>
        <dbReference type="ChEBI" id="CHEBI:33384"/>
    </ligand>
</feature>
<evidence type="ECO:0000256" key="8">
    <source>
        <dbReference type="PIRSR" id="PIRSR001529-2"/>
    </source>
</evidence>
<evidence type="ECO:0000256" key="7">
    <source>
        <dbReference type="PIRSR" id="PIRSR001529-1"/>
    </source>
</evidence>
<dbReference type="InterPro" id="IPR002314">
    <property type="entry name" value="aa-tRNA-synt_IIb"/>
</dbReference>
<dbReference type="InterPro" id="IPR010978">
    <property type="entry name" value="tRNA-bd_arm"/>
</dbReference>
<evidence type="ECO:0000313" key="11">
    <source>
        <dbReference type="EMBL" id="ORX65517.1"/>
    </source>
</evidence>
<dbReference type="GeneID" id="63801823"/>
<dbReference type="GO" id="GO:0005524">
    <property type="term" value="F:ATP binding"/>
    <property type="evidence" value="ECO:0007669"/>
    <property type="project" value="UniProtKB-KW"/>
</dbReference>
<keyword evidence="3" id="KW-0547">Nucleotide-binding</keyword>
<feature type="binding site" evidence="7">
    <location>
        <position position="354"/>
    </location>
    <ligand>
        <name>L-serine</name>
        <dbReference type="ChEBI" id="CHEBI:33384"/>
    </ligand>
</feature>
<dbReference type="InterPro" id="IPR042103">
    <property type="entry name" value="SerRS_1_N_sf"/>
</dbReference>
<dbReference type="InterPro" id="IPR015866">
    <property type="entry name" value="Ser-tRNA-synth_1_N"/>
</dbReference>
<dbReference type="GO" id="GO:0006434">
    <property type="term" value="P:seryl-tRNA aminoacylation"/>
    <property type="evidence" value="ECO:0007669"/>
    <property type="project" value="InterPro"/>
</dbReference>
<evidence type="ECO:0000259" key="10">
    <source>
        <dbReference type="PROSITE" id="PS50862"/>
    </source>
</evidence>
<dbReference type="SUPFAM" id="SSF46589">
    <property type="entry name" value="tRNA-binding arm"/>
    <property type="match status" value="1"/>
</dbReference>
<dbReference type="Gene3D" id="3.30.930.10">
    <property type="entry name" value="Bira Bifunctional Protein, Domain 2"/>
    <property type="match status" value="1"/>
</dbReference>
<accession>A0A1Y1VW52</accession>
<dbReference type="InterPro" id="IPR002317">
    <property type="entry name" value="Ser-tRNA-ligase_type_1"/>
</dbReference>
<dbReference type="Pfam" id="PF00587">
    <property type="entry name" value="tRNA-synt_2b"/>
    <property type="match status" value="1"/>
</dbReference>
<name>A0A1Y1VW52_9FUNG</name>
<evidence type="ECO:0000256" key="4">
    <source>
        <dbReference type="ARBA" id="ARBA00022840"/>
    </source>
</evidence>
<dbReference type="GO" id="GO:0004828">
    <property type="term" value="F:serine-tRNA ligase activity"/>
    <property type="evidence" value="ECO:0007669"/>
    <property type="project" value="UniProtKB-EC"/>
</dbReference>
<keyword evidence="9" id="KW-0175">Coiled coil</keyword>
<keyword evidence="5 11" id="KW-0030">Aminoacyl-tRNA synthetase</keyword>
<feature type="binding site" evidence="8">
    <location>
        <begin position="331"/>
        <end position="333"/>
    </location>
    <ligand>
        <name>ATP</name>
        <dbReference type="ChEBI" id="CHEBI:30616"/>
    </ligand>
</feature>
<keyword evidence="2" id="KW-0436">Ligase</keyword>
<feature type="binding site" evidence="8">
    <location>
        <begin position="418"/>
        <end position="421"/>
    </location>
    <ligand>
        <name>ATP</name>
        <dbReference type="ChEBI" id="CHEBI:30616"/>
    </ligand>
</feature>
<dbReference type="AlphaFoldDB" id="A0A1Y1VW52"/>
<evidence type="ECO:0000256" key="1">
    <source>
        <dbReference type="ARBA" id="ARBA00012840"/>
    </source>
</evidence>
<feature type="binding site" evidence="7">
    <location>
        <position position="331"/>
    </location>
    <ligand>
        <name>L-serine</name>
        <dbReference type="ChEBI" id="CHEBI:33384"/>
    </ligand>
</feature>
<dbReference type="STRING" id="61395.A0A1Y1VW52"/>
<feature type="coiled-coil region" evidence="9">
    <location>
        <begin position="97"/>
        <end position="145"/>
    </location>
</feature>
<dbReference type="PIRSF" id="PIRSF001529">
    <property type="entry name" value="Ser-tRNA-synth_IIa"/>
    <property type="match status" value="1"/>
</dbReference>
<evidence type="ECO:0000256" key="5">
    <source>
        <dbReference type="ARBA" id="ARBA00023146"/>
    </source>
</evidence>
<dbReference type="Pfam" id="PF02403">
    <property type="entry name" value="Seryl_tRNA_N"/>
    <property type="match status" value="1"/>
</dbReference>
<evidence type="ECO:0000256" key="6">
    <source>
        <dbReference type="ARBA" id="ARBA00031113"/>
    </source>
</evidence>
<keyword evidence="4 8" id="KW-0067">ATP-binding</keyword>
<dbReference type="Gene3D" id="1.10.287.40">
    <property type="entry name" value="Serine-tRNA synthetase, tRNA binding domain"/>
    <property type="match status" value="1"/>
</dbReference>
<reference evidence="11 12" key="1">
    <citation type="submission" date="2016-07" db="EMBL/GenBank/DDBJ databases">
        <title>Pervasive Adenine N6-methylation of Active Genes in Fungi.</title>
        <authorList>
            <consortium name="DOE Joint Genome Institute"/>
            <person name="Mondo S.J."/>
            <person name="Dannebaum R.O."/>
            <person name="Kuo R.C."/>
            <person name="Labutti K."/>
            <person name="Haridas S."/>
            <person name="Kuo A."/>
            <person name="Salamov A."/>
            <person name="Ahrendt S.R."/>
            <person name="Lipzen A."/>
            <person name="Sullivan W."/>
            <person name="Andreopoulos W.B."/>
            <person name="Clum A."/>
            <person name="Lindquist E."/>
            <person name="Daum C."/>
            <person name="Ramamoorthy G.K."/>
            <person name="Gryganskyi A."/>
            <person name="Culley D."/>
            <person name="Magnuson J.K."/>
            <person name="James T.Y."/>
            <person name="O'Malley M.A."/>
            <person name="Stajich J.E."/>
            <person name="Spatafora J.W."/>
            <person name="Visel A."/>
            <person name="Grigoriev I.V."/>
        </authorList>
    </citation>
    <scope>NUCLEOTIDE SEQUENCE [LARGE SCALE GENOMIC DNA]</scope>
    <source>
        <strain evidence="11 12">ATCC 12442</strain>
    </source>
</reference>
<protein>
    <recommendedName>
        <fullName evidence="1">serine--tRNA ligase</fullName>
        <ecNumber evidence="1">6.1.1.11</ecNumber>
    </recommendedName>
    <alternativeName>
        <fullName evidence="6">Seryl-tRNA synthetase</fullName>
    </alternativeName>
</protein>
<comment type="caution">
    <text evidence="11">The sequence shown here is derived from an EMBL/GenBank/DDBJ whole genome shotgun (WGS) entry which is preliminary data.</text>
</comment>
<dbReference type="EMBL" id="MCFD01000027">
    <property type="protein sequence ID" value="ORX65517.1"/>
    <property type="molecule type" value="Genomic_DNA"/>
</dbReference>
<dbReference type="OrthoDB" id="10264585at2759"/>
<dbReference type="EC" id="6.1.1.11" evidence="1"/>
<dbReference type="InterPro" id="IPR006195">
    <property type="entry name" value="aa-tRNA-synth_II"/>
</dbReference>
<gene>
    <name evidence="11" type="ORF">DL89DRAFT_250262</name>
</gene>
<dbReference type="UniPathway" id="UPA00906">
    <property type="reaction ID" value="UER00895"/>
</dbReference>
<feature type="site" description="Important for serine binding" evidence="7">
    <location>
        <position position="456"/>
    </location>
</feature>
<dbReference type="SUPFAM" id="SSF55681">
    <property type="entry name" value="Class II aaRS and biotin synthetases"/>
    <property type="match status" value="1"/>
</dbReference>
<evidence type="ECO:0000313" key="12">
    <source>
        <dbReference type="Proteomes" id="UP000193922"/>
    </source>
</evidence>
<dbReference type="NCBIfam" id="TIGR00414">
    <property type="entry name" value="serS"/>
    <property type="match status" value="1"/>
</dbReference>
<dbReference type="RefSeq" id="XP_040739683.1">
    <property type="nucleotide sequence ID" value="XM_040885175.1"/>
</dbReference>
<dbReference type="InterPro" id="IPR045864">
    <property type="entry name" value="aa-tRNA-synth_II/BPL/LPL"/>
</dbReference>
<proteinExistence type="predicted"/>
<evidence type="ECO:0000256" key="3">
    <source>
        <dbReference type="ARBA" id="ARBA00022741"/>
    </source>
</evidence>
<evidence type="ECO:0000256" key="9">
    <source>
        <dbReference type="SAM" id="Coils"/>
    </source>
</evidence>
<dbReference type="PRINTS" id="PR00981">
    <property type="entry name" value="TRNASYNTHSER"/>
</dbReference>
<feature type="domain" description="Aminoacyl-transfer RNA synthetases class-II family profile" evidence="10">
    <location>
        <begin position="194"/>
        <end position="481"/>
    </location>
</feature>
<sequence>MTLCRLQTLLRLPVHRRQPLAVKLLKRTLIQPSFNYKYIRDNADELLENAKQRNVHDAQPHRVGILYDEFRDITSQINERRSELNVLSKQLAQQAKYKGLQVNAEEHRAMMSDLRSQAKSCKTLVQELERKVSGVEAELMHEAAKIPNLTHPDTPVGGESNARTVRIEGLLHTVDRIPNNPSDLSHLSSVEFRDHYDLVRDLDIVDMQAGAQVAGSRFHYWKGAGALLELALVQYAMTRASAAGFIPHITPDVARSSIVGACGFRPRSSAEDQIYRAIPVAEESRNDDNNDSDPLCLVATAEIPLVAMKQKQILDGATLPYAVAGLSHCFRAEAGARGRDTRGIYRLHQFTKVELVSLALPEQSQTELERLVGFQTSLYRDLGLTFRILQMPTHELGASAFQKFDIEAWMPGRKAWGEISSASNCTDYQARRLGIRARVAGGDGGPPVFVHTLNATAIAVPRLAVALLESFQRPGGEVVVPQVLRPWMMGMDVLRRPASS</sequence>
<dbReference type="PANTHER" id="PTHR11778">
    <property type="entry name" value="SERYL-TRNA SYNTHETASE"/>
    <property type="match status" value="1"/>
</dbReference>